<dbReference type="Proteomes" id="UP000244496">
    <property type="component" value="Chromosome"/>
</dbReference>
<accession>A0A2S0ULM5</accession>
<keyword evidence="11 18" id="KW-0812">Transmembrane</keyword>
<dbReference type="UniPathway" id="UPA00557">
    <property type="reaction ID" value="UER00614"/>
</dbReference>
<evidence type="ECO:0000256" key="16">
    <source>
        <dbReference type="ARBA" id="ARBA00023209"/>
    </source>
</evidence>
<keyword evidence="12 18" id="KW-0548">Nucleotidyltransferase</keyword>
<dbReference type="Pfam" id="PF01148">
    <property type="entry name" value="CTP_transf_1"/>
    <property type="match status" value="1"/>
</dbReference>
<dbReference type="PROSITE" id="PS01315">
    <property type="entry name" value="CDS"/>
    <property type="match status" value="1"/>
</dbReference>
<evidence type="ECO:0000256" key="18">
    <source>
        <dbReference type="RuleBase" id="RU003938"/>
    </source>
</evidence>
<evidence type="ECO:0000256" key="4">
    <source>
        <dbReference type="ARBA" id="ARBA00005189"/>
    </source>
</evidence>
<evidence type="ECO:0000256" key="11">
    <source>
        <dbReference type="ARBA" id="ARBA00022692"/>
    </source>
</evidence>
<name>A0A2S0ULM5_9RHOB</name>
<keyword evidence="14" id="KW-0443">Lipid metabolism</keyword>
<keyword evidence="10 18" id="KW-0808">Transferase</keyword>
<evidence type="ECO:0000256" key="12">
    <source>
        <dbReference type="ARBA" id="ARBA00022695"/>
    </source>
</evidence>
<comment type="pathway">
    <text evidence="4">Lipid metabolism.</text>
</comment>
<keyword evidence="21" id="KW-1185">Reference proteome</keyword>
<evidence type="ECO:0000256" key="8">
    <source>
        <dbReference type="ARBA" id="ARBA00022475"/>
    </source>
</evidence>
<feature type="transmembrane region" description="Helical" evidence="19">
    <location>
        <begin position="113"/>
        <end position="132"/>
    </location>
</feature>
<comment type="catalytic activity">
    <reaction evidence="1 18">
        <text>a 1,2-diacyl-sn-glycero-3-phosphate + CTP + H(+) = a CDP-1,2-diacyl-sn-glycerol + diphosphate</text>
        <dbReference type="Rhea" id="RHEA:16229"/>
        <dbReference type="ChEBI" id="CHEBI:15378"/>
        <dbReference type="ChEBI" id="CHEBI:33019"/>
        <dbReference type="ChEBI" id="CHEBI:37563"/>
        <dbReference type="ChEBI" id="CHEBI:58332"/>
        <dbReference type="ChEBI" id="CHEBI:58608"/>
        <dbReference type="EC" id="2.7.7.41"/>
    </reaction>
</comment>
<dbReference type="KEGG" id="geh:HYN69_09450"/>
<gene>
    <name evidence="20" type="ORF">HYN69_09450</name>
</gene>
<feature type="transmembrane region" description="Helical" evidence="19">
    <location>
        <begin position="20"/>
        <end position="37"/>
    </location>
</feature>
<keyword evidence="9" id="KW-0444">Lipid biosynthesis</keyword>
<comment type="subcellular location">
    <subcellularLocation>
        <location evidence="2">Cell membrane</location>
        <topology evidence="2">Multi-pass membrane protein</topology>
    </subcellularLocation>
</comment>
<feature type="transmembrane region" description="Helical" evidence="19">
    <location>
        <begin position="248"/>
        <end position="267"/>
    </location>
</feature>
<evidence type="ECO:0000256" key="15">
    <source>
        <dbReference type="ARBA" id="ARBA00023136"/>
    </source>
</evidence>
<feature type="transmembrane region" description="Helical" evidence="19">
    <location>
        <begin position="177"/>
        <end position="196"/>
    </location>
</feature>
<evidence type="ECO:0000313" key="20">
    <source>
        <dbReference type="EMBL" id="AWB48705.1"/>
    </source>
</evidence>
<keyword evidence="8" id="KW-1003">Cell membrane</keyword>
<evidence type="ECO:0000256" key="17">
    <source>
        <dbReference type="ARBA" id="ARBA00023264"/>
    </source>
</evidence>
<dbReference type="GO" id="GO:0004605">
    <property type="term" value="F:phosphatidate cytidylyltransferase activity"/>
    <property type="evidence" value="ECO:0007669"/>
    <property type="project" value="UniProtKB-EC"/>
</dbReference>
<feature type="transmembrane region" description="Helical" evidence="19">
    <location>
        <begin position="138"/>
        <end position="156"/>
    </location>
</feature>
<evidence type="ECO:0000256" key="9">
    <source>
        <dbReference type="ARBA" id="ARBA00022516"/>
    </source>
</evidence>
<keyword evidence="15 19" id="KW-0472">Membrane</keyword>
<protein>
    <recommendedName>
        <fullName evidence="7 18">Phosphatidate cytidylyltransferase</fullName>
        <ecNumber evidence="6 18">2.7.7.41</ecNumber>
    </recommendedName>
</protein>
<reference evidence="20 21" key="1">
    <citation type="submission" date="2018-04" db="EMBL/GenBank/DDBJ databases">
        <title>Genome sequencing of Gemmobacter.</title>
        <authorList>
            <person name="Yi H."/>
            <person name="Baek M.-G."/>
        </authorList>
    </citation>
    <scope>NUCLEOTIDE SEQUENCE [LARGE SCALE GENOMIC DNA]</scope>
    <source>
        <strain evidence="20 21">HYN0069</strain>
    </source>
</reference>
<evidence type="ECO:0000256" key="10">
    <source>
        <dbReference type="ARBA" id="ARBA00022679"/>
    </source>
</evidence>
<proteinExistence type="inferred from homology"/>
<dbReference type="EC" id="2.7.7.41" evidence="6 18"/>
<evidence type="ECO:0000313" key="21">
    <source>
        <dbReference type="Proteomes" id="UP000244496"/>
    </source>
</evidence>
<evidence type="ECO:0000256" key="13">
    <source>
        <dbReference type="ARBA" id="ARBA00022989"/>
    </source>
</evidence>
<organism evidence="20 21">
    <name type="scientific">Paragemmobacter aquarius</name>
    <dbReference type="NCBI Taxonomy" id="2169400"/>
    <lineage>
        <taxon>Bacteria</taxon>
        <taxon>Pseudomonadati</taxon>
        <taxon>Pseudomonadota</taxon>
        <taxon>Alphaproteobacteria</taxon>
        <taxon>Rhodobacterales</taxon>
        <taxon>Paracoccaceae</taxon>
        <taxon>Paragemmobacter</taxon>
    </lineage>
</organism>
<dbReference type="AlphaFoldDB" id="A0A2S0ULM5"/>
<evidence type="ECO:0000256" key="14">
    <source>
        <dbReference type="ARBA" id="ARBA00023098"/>
    </source>
</evidence>
<comment type="similarity">
    <text evidence="5 18">Belongs to the CDS family.</text>
</comment>
<sequence length="268" mass="28120">MIPPTQAPPDPNRWADLRPRVLSAIVMVAVGAAEIWLGGRSFAALAILLTGGMIWELARITSPARRKTPLAMALVGGFALLGAILLRGDLATAALLIPSLALALTPRRDRRIAATYAAAIMIAGYGLVELRFSNGQSAILWLISVVVVSDVAGYFAGRILGGPKFWPAVSPKKTWSGTIAGWIGSVVVGFLFYLGGYGNAGVLLLSPVIAFSGQLGDIVESWLKRRAGIKDSSALIPGHGGLLDRFDALIGATVALMLIGLILPLPIH</sequence>
<comment type="pathway">
    <text evidence="3 18">Phospholipid metabolism; CDP-diacylglycerol biosynthesis; CDP-diacylglycerol from sn-glycerol 3-phosphate: step 3/3.</text>
</comment>
<feature type="transmembrane region" description="Helical" evidence="19">
    <location>
        <begin position="70"/>
        <end position="101"/>
    </location>
</feature>
<dbReference type="EMBL" id="CP028918">
    <property type="protein sequence ID" value="AWB48705.1"/>
    <property type="molecule type" value="Genomic_DNA"/>
</dbReference>
<keyword evidence="16" id="KW-0594">Phospholipid biosynthesis</keyword>
<feature type="transmembrane region" description="Helical" evidence="19">
    <location>
        <begin position="202"/>
        <end position="223"/>
    </location>
</feature>
<evidence type="ECO:0000256" key="1">
    <source>
        <dbReference type="ARBA" id="ARBA00001698"/>
    </source>
</evidence>
<keyword evidence="17" id="KW-1208">Phospholipid metabolism</keyword>
<evidence type="ECO:0000256" key="19">
    <source>
        <dbReference type="SAM" id="Phobius"/>
    </source>
</evidence>
<evidence type="ECO:0000256" key="2">
    <source>
        <dbReference type="ARBA" id="ARBA00004651"/>
    </source>
</evidence>
<dbReference type="PANTHER" id="PTHR46382:SF1">
    <property type="entry name" value="PHOSPHATIDATE CYTIDYLYLTRANSFERASE"/>
    <property type="match status" value="1"/>
</dbReference>
<evidence type="ECO:0000256" key="7">
    <source>
        <dbReference type="ARBA" id="ARBA00019373"/>
    </source>
</evidence>
<evidence type="ECO:0000256" key="3">
    <source>
        <dbReference type="ARBA" id="ARBA00005119"/>
    </source>
</evidence>
<keyword evidence="13 19" id="KW-1133">Transmembrane helix</keyword>
<dbReference type="InterPro" id="IPR000374">
    <property type="entry name" value="PC_trans"/>
</dbReference>
<dbReference type="GO" id="GO:0016024">
    <property type="term" value="P:CDP-diacylglycerol biosynthetic process"/>
    <property type="evidence" value="ECO:0007669"/>
    <property type="project" value="UniProtKB-UniPathway"/>
</dbReference>
<dbReference type="OrthoDB" id="9799199at2"/>
<evidence type="ECO:0000256" key="5">
    <source>
        <dbReference type="ARBA" id="ARBA00010185"/>
    </source>
</evidence>
<evidence type="ECO:0000256" key="6">
    <source>
        <dbReference type="ARBA" id="ARBA00012487"/>
    </source>
</evidence>
<feature type="transmembrane region" description="Helical" evidence="19">
    <location>
        <begin position="42"/>
        <end position="58"/>
    </location>
</feature>
<dbReference type="PANTHER" id="PTHR46382">
    <property type="entry name" value="PHOSPHATIDATE CYTIDYLYLTRANSFERASE"/>
    <property type="match status" value="1"/>
</dbReference>
<dbReference type="RefSeq" id="WP_108435524.1">
    <property type="nucleotide sequence ID" value="NZ_CP028918.1"/>
</dbReference>
<dbReference type="GO" id="GO:0005886">
    <property type="term" value="C:plasma membrane"/>
    <property type="evidence" value="ECO:0007669"/>
    <property type="project" value="UniProtKB-SubCell"/>
</dbReference>